<dbReference type="OrthoDB" id="3945418at2759"/>
<dbReference type="GO" id="GO:0005506">
    <property type="term" value="F:iron ion binding"/>
    <property type="evidence" value="ECO:0007669"/>
    <property type="project" value="InterPro"/>
</dbReference>
<dbReference type="PRINTS" id="PR00385">
    <property type="entry name" value="P450"/>
</dbReference>
<dbReference type="AlphaFoldDB" id="A0A8S1CX77"/>
<dbReference type="GO" id="GO:0020037">
    <property type="term" value="F:heme binding"/>
    <property type="evidence" value="ECO:0007669"/>
    <property type="project" value="InterPro"/>
</dbReference>
<sequence>MKVDQQLYEEFGPIVKFNGLEPNNDLLFIFNPKDVEMMMRNEGLWPFRPPLKCFEYYRKVTRKDFFKGIGGVLVDQGKEWQEARHHVNPILMQTKIVQMYAPKIDEVAEDFVKKIPGWKDSKNEMPHDFKNELHKWALESIAVVALDTRLGCLDAELDPNSEPQRLITAVHTLLSVMHNLEIGGEAFLWRLIPTPSWKKFVKVMDFFVEVSHKHVLEAIERSKSRPADQEPSALERLLKRDPNPLRAVIMALDMLMAGIDTTSHSLTNVMLQLSENQDKQEILHGELKKIMPNPCAPVTNDMLNETKYLKACIKESMRLMPVVTANARTTTEEIILSNYRIPPKVDVLLANGVISRFSEHFREPEKFIPERWIRGHEQEEKANPFVTLPFGHGARKCIGMRFAQLEMEIVLAKMMRRFRWEFKHGPMQYKSTLVHAPIIWIIFILNDGACDVLLSRFKQWLREYLCLRISARTTQDVRPYEEMPGPKPIPLLGNKFRFLPGFRKYDFGDLIKVSKQFYYEFGPIVKFSGLQPKNDLVFVFDPKDIETIIRGEGPWPNRPPVKCLDYYRKVHRKDIFKGVGGLIVDQGEEWQEGRHQANPIMMQIKIVQMYTTKINEVAEDLVKMIPSWMDSKNEMPDDFKNKLNKWALESIAMIALDTRLGCLEENLDPESEPQRMINAVHTLFETMHNLEMGGESFLWPFVPTPSWKKFTAAVDCISEVSQKYIVQAIERSSRRPVDQEPSALERLLQRDPNPNRAVVLAHDMLFGGIDTTSVALANLMLHLSENQEKQEVLYQELKRIMPDPFSPITSEMVEEMKYLKACIKESMRMTPVVSGNMRKTEKEVILSNYRVPPNVEIMMSHAVISRFSKYFREPEKFIPERWIRGHEQEEKANPFVALPFGHGARKCLGMRFAQLEIQVTLAKMIRRFRWEFKYGPMQYKNTMLYTPINPLKFTVHVR</sequence>
<dbReference type="InterPro" id="IPR002401">
    <property type="entry name" value="Cyt_P450_E_grp-I"/>
</dbReference>
<evidence type="ECO:0008006" key="11">
    <source>
        <dbReference type="Google" id="ProtNLM"/>
    </source>
</evidence>
<dbReference type="PANTHER" id="PTHR24279">
    <property type="entry name" value="CYTOCHROME P450"/>
    <property type="match status" value="1"/>
</dbReference>
<keyword evidence="10" id="KW-1185">Reference proteome</keyword>
<dbReference type="PROSITE" id="PS00086">
    <property type="entry name" value="CYTOCHROME_P450"/>
    <property type="match status" value="2"/>
</dbReference>
<comment type="cofactor">
    <cofactor evidence="1 8">
        <name>heme</name>
        <dbReference type="ChEBI" id="CHEBI:30413"/>
    </cofactor>
</comment>
<name>A0A8S1CX77_9INSE</name>
<dbReference type="InterPro" id="IPR050479">
    <property type="entry name" value="CYP11_CYP27_families"/>
</dbReference>
<keyword evidence="3 8" id="KW-0349">Heme</keyword>
<dbReference type="GO" id="GO:0004497">
    <property type="term" value="F:monooxygenase activity"/>
    <property type="evidence" value="ECO:0007669"/>
    <property type="project" value="UniProtKB-KW"/>
</dbReference>
<keyword evidence="5" id="KW-0560">Oxidoreductase</keyword>
<dbReference type="FunFam" id="1.10.630.10:FF:000006">
    <property type="entry name" value="Cytochrome P450 302a1, mitochondrial"/>
    <property type="match status" value="2"/>
</dbReference>
<evidence type="ECO:0000313" key="9">
    <source>
        <dbReference type="EMBL" id="CAB3372381.1"/>
    </source>
</evidence>
<comment type="caution">
    <text evidence="9">The sequence shown here is derived from an EMBL/GenBank/DDBJ whole genome shotgun (WGS) entry which is preliminary data.</text>
</comment>
<feature type="binding site" description="axial binding residue" evidence="8">
    <location>
        <position position="397"/>
    </location>
    <ligand>
        <name>heme</name>
        <dbReference type="ChEBI" id="CHEBI:30413"/>
    </ligand>
    <ligandPart>
        <name>Fe</name>
        <dbReference type="ChEBI" id="CHEBI:18248"/>
    </ligandPart>
</feature>
<dbReference type="SUPFAM" id="SSF48264">
    <property type="entry name" value="Cytochrome P450"/>
    <property type="match status" value="2"/>
</dbReference>
<keyword evidence="7" id="KW-0503">Monooxygenase</keyword>
<evidence type="ECO:0000256" key="2">
    <source>
        <dbReference type="ARBA" id="ARBA00010617"/>
    </source>
</evidence>
<dbReference type="Pfam" id="PF00067">
    <property type="entry name" value="p450"/>
    <property type="match status" value="2"/>
</dbReference>
<dbReference type="PANTHER" id="PTHR24279:SF120">
    <property type="entry name" value="CYTOCHROME P450"/>
    <property type="match status" value="1"/>
</dbReference>
<evidence type="ECO:0000256" key="6">
    <source>
        <dbReference type="ARBA" id="ARBA00023004"/>
    </source>
</evidence>
<dbReference type="InterPro" id="IPR017972">
    <property type="entry name" value="Cyt_P450_CS"/>
</dbReference>
<dbReference type="EMBL" id="CADEPI010000072">
    <property type="protein sequence ID" value="CAB3372381.1"/>
    <property type="molecule type" value="Genomic_DNA"/>
</dbReference>
<dbReference type="Proteomes" id="UP000494165">
    <property type="component" value="Unassembled WGS sequence"/>
</dbReference>
<keyword evidence="4 8" id="KW-0479">Metal-binding</keyword>
<dbReference type="InterPro" id="IPR036396">
    <property type="entry name" value="Cyt_P450_sf"/>
</dbReference>
<dbReference type="InterPro" id="IPR001128">
    <property type="entry name" value="Cyt_P450"/>
</dbReference>
<dbReference type="PRINTS" id="PR00463">
    <property type="entry name" value="EP450I"/>
</dbReference>
<organism evidence="9 10">
    <name type="scientific">Cloeon dipterum</name>
    <dbReference type="NCBI Taxonomy" id="197152"/>
    <lineage>
        <taxon>Eukaryota</taxon>
        <taxon>Metazoa</taxon>
        <taxon>Ecdysozoa</taxon>
        <taxon>Arthropoda</taxon>
        <taxon>Hexapoda</taxon>
        <taxon>Insecta</taxon>
        <taxon>Pterygota</taxon>
        <taxon>Palaeoptera</taxon>
        <taxon>Ephemeroptera</taxon>
        <taxon>Pisciforma</taxon>
        <taxon>Baetidae</taxon>
        <taxon>Cloeon</taxon>
    </lineage>
</organism>
<keyword evidence="6 8" id="KW-0408">Iron</keyword>
<evidence type="ECO:0000256" key="4">
    <source>
        <dbReference type="ARBA" id="ARBA00022723"/>
    </source>
</evidence>
<evidence type="ECO:0000256" key="8">
    <source>
        <dbReference type="PIRSR" id="PIRSR602401-1"/>
    </source>
</evidence>
<dbReference type="Gene3D" id="1.10.630.10">
    <property type="entry name" value="Cytochrome P450"/>
    <property type="match status" value="2"/>
</dbReference>
<evidence type="ECO:0000256" key="5">
    <source>
        <dbReference type="ARBA" id="ARBA00023002"/>
    </source>
</evidence>
<protein>
    <recommendedName>
        <fullName evidence="11">Cytochrome P450</fullName>
    </recommendedName>
</protein>
<evidence type="ECO:0000256" key="7">
    <source>
        <dbReference type="ARBA" id="ARBA00023033"/>
    </source>
</evidence>
<dbReference type="GO" id="GO:0016705">
    <property type="term" value="F:oxidoreductase activity, acting on paired donors, with incorporation or reduction of molecular oxygen"/>
    <property type="evidence" value="ECO:0007669"/>
    <property type="project" value="InterPro"/>
</dbReference>
<evidence type="ECO:0000256" key="3">
    <source>
        <dbReference type="ARBA" id="ARBA00022617"/>
    </source>
</evidence>
<evidence type="ECO:0000256" key="1">
    <source>
        <dbReference type="ARBA" id="ARBA00001971"/>
    </source>
</evidence>
<comment type="similarity">
    <text evidence="2">Belongs to the cytochrome P450 family.</text>
</comment>
<evidence type="ECO:0000313" key="10">
    <source>
        <dbReference type="Proteomes" id="UP000494165"/>
    </source>
</evidence>
<gene>
    <name evidence="9" type="ORF">CLODIP_2_CD10155</name>
</gene>
<reference evidence="9 10" key="1">
    <citation type="submission" date="2020-04" db="EMBL/GenBank/DDBJ databases">
        <authorList>
            <person name="Alioto T."/>
            <person name="Alioto T."/>
            <person name="Gomez Garrido J."/>
        </authorList>
    </citation>
    <scope>NUCLEOTIDE SEQUENCE [LARGE SCALE GENOMIC DNA]</scope>
</reference>
<accession>A0A8S1CX77</accession>
<dbReference type="CDD" id="cd11054">
    <property type="entry name" value="CYP24A1-like"/>
    <property type="match status" value="2"/>
</dbReference>
<proteinExistence type="inferred from homology"/>